<comment type="caution">
    <text evidence="1">The sequence shown here is derived from an EMBL/GenBank/DDBJ whole genome shotgun (WGS) entry which is preliminary data.</text>
</comment>
<evidence type="ECO:0000313" key="2">
    <source>
        <dbReference type="Proteomes" id="UP001470230"/>
    </source>
</evidence>
<dbReference type="InterPro" id="IPR016024">
    <property type="entry name" value="ARM-type_fold"/>
</dbReference>
<name>A0ABR2JYT3_9EUKA</name>
<dbReference type="SUPFAM" id="SSF48371">
    <property type="entry name" value="ARM repeat"/>
    <property type="match status" value="1"/>
</dbReference>
<sequence>MDHSTYQKLFQKLPKPFTITNEQIRSAYQSLYDRIFDLYKNGDFRKINIILTDSEYTAEILKFKIPNLEDTQEEDTLLIDTVELLYKIITIYPVKYFTTQLSAASFLNTFLEIHRKVPNLVLDWHPFYKVIKYYFLNPESQEVFGISLVSQTGQDFEDGPLSVMTNLLKLSFKISKYFQDEYEIEVNGVKIKTNTTEQLVKKCFPRISPNGSYTPVYLKIFAHLCPPHKNRYKLYIEYLLLELRDTSTSQCLDSILMLINRLILCNIEDDFSFLVPIITQFISLHIIKQEAIEYSNVDILDVDSFFLNHKTQASRRLSEIFISLFFSPPTRENILKRFESLFISFKSLCHPSISEMKADRIINFTKYIVLSLKKGLKTISNEKKDKIFYNMPKEAAPTQDDIHRLLSMICEMKILLIRMMNFGSLTLPIVIETALDPLVIDRYYDFAYQCINLIDVKDVAYNGWIVLSALVYQIDKNEKIRENFESIFESAASNFFRADIRMIISRFFCAVFSKIPFNKEKTVKGCEKFNFPKLAHLLVSNLMTLFRTLPSISEKTSKINSELLSNILLFFASMVQNCDNEVMQELLPIFTSLPTDDEMSPSVYDIEPIIIDYCLYANMEQKEAVISSFKKQLLLPHHSHSRFRYLSIIFSTISLTKDKTYENVKETTDLLFQFTTDEVQKIRKHAWKAISFSLSLFSRLHNLKVTLNPDKMINNPLENAKLDYFDIEWKSNPNISELAFQLFDPIFDKMMTIEDPHEMDDLLKEIGSSLVNVIESIPEVTKGSVENEVSYALVDSLHDLTQLHRDSVPFKDKFLKCALRIIKDFHEHEATMVRIIGISKTLFISLKYLNLTPSNFSIKLLFNFFPSINHQQPYYNSQYVYTALNTLLSNRKRQIIVPITDDIRQLFSLMVQYGLSTYRSIRISCSDLLSEVTDIYPPLFEPIIASVIDKARSIPIDEFLDFLSFYSVIYSLGDKDKLLCRTMLILADNLDMKDQQSLLKLKNFMIQICIFQLSFETPKANKQEYIDLLTEIEENYLKNKKINRTVNLSIILIIYMSLKHVYDVNSKMFEYIMKNVTHFDVDISTIAVDCLATVLRRRAKVTKEKIEVKKFPAIATFPNPIDLPKVKFPEEGVYFPQEYRFKETAKTTETVETANPTVTDEIEEEEEEVDSVDDEELDKELAALNVDEDDIDKELAALDTNGASLADAGPSLSLDVSINNVQLKGSVIKIFETFEKLEIDWLFDDDTSVYDTELYTDMSNGHFMFRDHFYHKKFNFFIDDFLIKSISGLFSSALNSSSNNSSDDSLVQYVKIWKMYSITVGPNCIEKLKEISIKYLSDSSRVEVVSKVLCEVLQGMITNILYWPVEDRIKFFKSVVFPVIFIVSANPNTSSYTDNFVLDSALHLNPVSVSPILSVLYEMSQSGPNPPLYVRSLTSMISFIVYNKPLNFFNAIDQITLKYIKPFLTGMSEYSSNAISDIVSFIFYLFDAVSLSDKKSPLYSSDLESKKKDVVTIFEDLIESNKKDKNETLKKILIKTITSCLTYCITSSYDVNLMCAPIIYNHLHTIFDLLNSSGSQDEESFIDATSDFIKNPIFNTNTKMELEFVTFLVKEMMNLALPMQLILLESLNEMLELNICNIPIDDYKKYVEILLNYGRYEKAKNLGNETRMKIAKILGIFEIRKCTLNYEVVNNKNADQDEVNDEVLKAAAYILNSFLFDKVDEKVTRAFNLMEETVGNRRSKKRDFFKSVSEVFIYRHSEHVLPEVEEAIIHYRSVVIPDYIC</sequence>
<accession>A0ABR2JYT3</accession>
<organism evidence="1 2">
    <name type="scientific">Tritrichomonas musculus</name>
    <dbReference type="NCBI Taxonomy" id="1915356"/>
    <lineage>
        <taxon>Eukaryota</taxon>
        <taxon>Metamonada</taxon>
        <taxon>Parabasalia</taxon>
        <taxon>Tritrichomonadida</taxon>
        <taxon>Tritrichomonadidae</taxon>
        <taxon>Tritrichomonas</taxon>
    </lineage>
</organism>
<gene>
    <name evidence="1" type="ORF">M9Y10_045658</name>
</gene>
<evidence type="ECO:0000313" key="1">
    <source>
        <dbReference type="EMBL" id="KAK8883010.1"/>
    </source>
</evidence>
<keyword evidence="2" id="KW-1185">Reference proteome</keyword>
<protein>
    <recommendedName>
        <fullName evidence="3">HEAT repeat-containing protein 1</fullName>
    </recommendedName>
</protein>
<reference evidence="1 2" key="1">
    <citation type="submission" date="2024-04" db="EMBL/GenBank/DDBJ databases">
        <title>Tritrichomonas musculus Genome.</title>
        <authorList>
            <person name="Alves-Ferreira E."/>
            <person name="Grigg M."/>
            <person name="Lorenzi H."/>
            <person name="Galac M."/>
        </authorList>
    </citation>
    <scope>NUCLEOTIDE SEQUENCE [LARGE SCALE GENOMIC DNA]</scope>
    <source>
        <strain evidence="1 2">EAF2021</strain>
    </source>
</reference>
<evidence type="ECO:0008006" key="3">
    <source>
        <dbReference type="Google" id="ProtNLM"/>
    </source>
</evidence>
<dbReference type="Proteomes" id="UP001470230">
    <property type="component" value="Unassembled WGS sequence"/>
</dbReference>
<dbReference type="EMBL" id="JAPFFF010000009">
    <property type="protein sequence ID" value="KAK8883010.1"/>
    <property type="molecule type" value="Genomic_DNA"/>
</dbReference>
<proteinExistence type="predicted"/>